<dbReference type="PROSITE" id="PS51891">
    <property type="entry name" value="CENP_V_GFA"/>
    <property type="match status" value="1"/>
</dbReference>
<evidence type="ECO:0000256" key="1">
    <source>
        <dbReference type="ARBA" id="ARBA00005495"/>
    </source>
</evidence>
<dbReference type="InterPro" id="IPR011057">
    <property type="entry name" value="Mss4-like_sf"/>
</dbReference>
<dbReference type="PANTHER" id="PTHR33337">
    <property type="entry name" value="GFA DOMAIN-CONTAINING PROTEIN"/>
    <property type="match status" value="1"/>
</dbReference>
<sequence>MSLKTLRPAYTSLATRTLSRATARTQLIDRHFTPAFTTIRNFSATKMAPEPERDSEGVEEWKKRAPYRIHDSNEHFKHRYEASCHCGKVEYELSREEPLDSKLCHCTTCQTQHAAPFQWAAIFKKDDINFKNGHHNLEWYDPSTKSVEHQLPCKVRCSFCHSPIMDEGRNMILLFPSLIHFKSDKDKENFKPRMHMFYSQRVMDIPDGLPKWTGLNEGEDSHLIEDSPPDMVRDLERRRVDEQKNRSSFEKGTHKEGN</sequence>
<evidence type="ECO:0000256" key="5">
    <source>
        <dbReference type="SAM" id="MobiDB-lite"/>
    </source>
</evidence>
<dbReference type="Pfam" id="PF04828">
    <property type="entry name" value="GFA"/>
    <property type="match status" value="1"/>
</dbReference>
<dbReference type="GO" id="GO:0046872">
    <property type="term" value="F:metal ion binding"/>
    <property type="evidence" value="ECO:0007669"/>
    <property type="project" value="UniProtKB-KW"/>
</dbReference>
<evidence type="ECO:0000256" key="4">
    <source>
        <dbReference type="ARBA" id="ARBA00023239"/>
    </source>
</evidence>
<dbReference type="GeneID" id="71987282"/>
<evidence type="ECO:0000256" key="2">
    <source>
        <dbReference type="ARBA" id="ARBA00022723"/>
    </source>
</evidence>
<feature type="region of interest" description="Disordered" evidence="5">
    <location>
        <begin position="237"/>
        <end position="258"/>
    </location>
</feature>
<evidence type="ECO:0000313" key="8">
    <source>
        <dbReference type="Proteomes" id="UP000756132"/>
    </source>
</evidence>
<gene>
    <name evidence="7" type="ORF">CLAFUR5_07404</name>
</gene>
<keyword evidence="2" id="KW-0479">Metal-binding</keyword>
<dbReference type="EMBL" id="CP090168">
    <property type="protein sequence ID" value="UJO19044.1"/>
    <property type="molecule type" value="Genomic_DNA"/>
</dbReference>
<dbReference type="Gene3D" id="3.90.1590.10">
    <property type="entry name" value="glutathione-dependent formaldehyde- activating enzyme (gfa)"/>
    <property type="match status" value="1"/>
</dbReference>
<protein>
    <recommendedName>
        <fullName evidence="6">CENP-V/GFA domain-containing protein</fullName>
    </recommendedName>
</protein>
<dbReference type="GO" id="GO:0016846">
    <property type="term" value="F:carbon-sulfur lyase activity"/>
    <property type="evidence" value="ECO:0007669"/>
    <property type="project" value="InterPro"/>
</dbReference>
<evidence type="ECO:0000256" key="3">
    <source>
        <dbReference type="ARBA" id="ARBA00022833"/>
    </source>
</evidence>
<dbReference type="SUPFAM" id="SSF51316">
    <property type="entry name" value="Mss4-like"/>
    <property type="match status" value="1"/>
</dbReference>
<proteinExistence type="inferred from homology"/>
<dbReference type="RefSeq" id="XP_047763410.1">
    <property type="nucleotide sequence ID" value="XM_047906552.1"/>
</dbReference>
<reference evidence="7" key="1">
    <citation type="submission" date="2021-12" db="EMBL/GenBank/DDBJ databases">
        <authorList>
            <person name="Zaccaron A."/>
            <person name="Stergiopoulos I."/>
        </authorList>
    </citation>
    <scope>NUCLEOTIDE SEQUENCE</scope>
    <source>
        <strain evidence="7">Race5_Kim</strain>
    </source>
</reference>
<dbReference type="Proteomes" id="UP000756132">
    <property type="component" value="Chromosome 6"/>
</dbReference>
<accession>A0A9Q8UQS0</accession>
<keyword evidence="3" id="KW-0862">Zinc</keyword>
<keyword evidence="4" id="KW-0456">Lyase</keyword>
<evidence type="ECO:0000259" key="6">
    <source>
        <dbReference type="PROSITE" id="PS51891"/>
    </source>
</evidence>
<feature type="domain" description="CENP-V/GFA" evidence="6">
    <location>
        <begin position="80"/>
        <end position="213"/>
    </location>
</feature>
<dbReference type="PANTHER" id="PTHR33337:SF40">
    <property type="entry name" value="CENP-V_GFA DOMAIN-CONTAINING PROTEIN-RELATED"/>
    <property type="match status" value="1"/>
</dbReference>
<reference evidence="7" key="2">
    <citation type="journal article" date="2022" name="Microb. Genom.">
        <title>A chromosome-scale genome assembly of the tomato pathogen Cladosporium fulvum reveals a compartmentalized genome architecture and the presence of a dispensable chromosome.</title>
        <authorList>
            <person name="Zaccaron A.Z."/>
            <person name="Chen L.H."/>
            <person name="Samaras A."/>
            <person name="Stergiopoulos I."/>
        </authorList>
    </citation>
    <scope>NUCLEOTIDE SEQUENCE</scope>
    <source>
        <strain evidence="7">Race5_Kim</strain>
    </source>
</reference>
<name>A0A9Q8UQS0_PASFU</name>
<evidence type="ECO:0000313" key="7">
    <source>
        <dbReference type="EMBL" id="UJO19044.1"/>
    </source>
</evidence>
<dbReference type="AlphaFoldDB" id="A0A9Q8UQS0"/>
<dbReference type="KEGG" id="ffu:CLAFUR5_07404"/>
<comment type="similarity">
    <text evidence="1">Belongs to the Gfa family.</text>
</comment>
<keyword evidence="8" id="KW-1185">Reference proteome</keyword>
<organism evidence="7 8">
    <name type="scientific">Passalora fulva</name>
    <name type="common">Tomato leaf mold</name>
    <name type="synonym">Cladosporium fulvum</name>
    <dbReference type="NCBI Taxonomy" id="5499"/>
    <lineage>
        <taxon>Eukaryota</taxon>
        <taxon>Fungi</taxon>
        <taxon>Dikarya</taxon>
        <taxon>Ascomycota</taxon>
        <taxon>Pezizomycotina</taxon>
        <taxon>Dothideomycetes</taxon>
        <taxon>Dothideomycetidae</taxon>
        <taxon>Mycosphaerellales</taxon>
        <taxon>Mycosphaerellaceae</taxon>
        <taxon>Fulvia</taxon>
    </lineage>
</organism>
<dbReference type="InterPro" id="IPR006913">
    <property type="entry name" value="CENP-V/GFA"/>
</dbReference>
<dbReference type="OrthoDB" id="9970124at2759"/>